<keyword evidence="6" id="KW-0539">Nucleus</keyword>
<evidence type="ECO:0000256" key="5">
    <source>
        <dbReference type="ARBA" id="ARBA00023163"/>
    </source>
</evidence>
<protein>
    <recommendedName>
        <fullName evidence="7">TF-B3 domain-containing protein</fullName>
    </recommendedName>
</protein>
<dbReference type="AlphaFoldDB" id="A0AAV9LXS1"/>
<comment type="caution">
    <text evidence="8">The sequence shown here is derived from an EMBL/GenBank/DDBJ whole genome shotgun (WGS) entry which is preliminary data.</text>
</comment>
<reference evidence="8 9" key="1">
    <citation type="submission" date="2023-10" db="EMBL/GenBank/DDBJ databases">
        <title>Genome-Wide Identification Analysis in wild type Solanum Pinnatisectum Reveals Some Genes Defensing Phytophthora Infestans.</title>
        <authorList>
            <person name="Sun C."/>
        </authorList>
    </citation>
    <scope>NUCLEOTIDE SEQUENCE [LARGE SCALE GENOMIC DNA]</scope>
    <source>
        <strain evidence="8">LQN</strain>
        <tissue evidence="8">Leaf</tissue>
    </source>
</reference>
<dbReference type="PANTHER" id="PTHR31674">
    <property type="entry name" value="B3 DOMAIN-CONTAINING PROTEIN REM-LIKE 3-RELATED"/>
    <property type="match status" value="1"/>
</dbReference>
<dbReference type="Pfam" id="PF02362">
    <property type="entry name" value="B3"/>
    <property type="match status" value="1"/>
</dbReference>
<accession>A0AAV9LXS1</accession>
<dbReference type="PROSITE" id="PS50863">
    <property type="entry name" value="B3"/>
    <property type="match status" value="1"/>
</dbReference>
<dbReference type="GO" id="GO:0005634">
    <property type="term" value="C:nucleus"/>
    <property type="evidence" value="ECO:0007669"/>
    <property type="project" value="UniProtKB-SubCell"/>
</dbReference>
<organism evidence="8 9">
    <name type="scientific">Solanum pinnatisectum</name>
    <name type="common">tansyleaf nightshade</name>
    <dbReference type="NCBI Taxonomy" id="50273"/>
    <lineage>
        <taxon>Eukaryota</taxon>
        <taxon>Viridiplantae</taxon>
        <taxon>Streptophyta</taxon>
        <taxon>Embryophyta</taxon>
        <taxon>Tracheophyta</taxon>
        <taxon>Spermatophyta</taxon>
        <taxon>Magnoliopsida</taxon>
        <taxon>eudicotyledons</taxon>
        <taxon>Gunneridae</taxon>
        <taxon>Pentapetalae</taxon>
        <taxon>asterids</taxon>
        <taxon>lamiids</taxon>
        <taxon>Solanales</taxon>
        <taxon>Solanaceae</taxon>
        <taxon>Solanoideae</taxon>
        <taxon>Solaneae</taxon>
        <taxon>Solanum</taxon>
    </lineage>
</organism>
<proteinExistence type="predicted"/>
<keyword evidence="5" id="KW-0804">Transcription</keyword>
<dbReference type="InterPro" id="IPR015300">
    <property type="entry name" value="DNA-bd_pseudobarrel_sf"/>
</dbReference>
<feature type="domain" description="TF-B3" evidence="7">
    <location>
        <begin position="1"/>
        <end position="73"/>
    </location>
</feature>
<sequence length="73" mass="8724">MAFIKSTGLMDRRKMILTDEKQRSWLVQLSQRVHRFVITRGFQKFMKANGVQVGETYKFELIDNRTMRVVNML</sequence>
<dbReference type="PANTHER" id="PTHR31674:SF62">
    <property type="entry name" value="B3 DOMAIN-CONTAINING PROTEIN REM14-RELATED"/>
    <property type="match status" value="1"/>
</dbReference>
<gene>
    <name evidence="8" type="ORF">R3W88_022165</name>
</gene>
<keyword evidence="9" id="KW-1185">Reference proteome</keyword>
<dbReference type="Proteomes" id="UP001311915">
    <property type="component" value="Unassembled WGS sequence"/>
</dbReference>
<name>A0AAV9LXS1_9SOLN</name>
<evidence type="ECO:0000259" key="7">
    <source>
        <dbReference type="PROSITE" id="PS50863"/>
    </source>
</evidence>
<keyword evidence="3" id="KW-0805">Transcription regulation</keyword>
<evidence type="ECO:0000256" key="2">
    <source>
        <dbReference type="ARBA" id="ARBA00022737"/>
    </source>
</evidence>
<evidence type="ECO:0000256" key="3">
    <source>
        <dbReference type="ARBA" id="ARBA00023015"/>
    </source>
</evidence>
<keyword evidence="2" id="KW-0677">Repeat</keyword>
<dbReference type="CDD" id="cd10017">
    <property type="entry name" value="B3_DNA"/>
    <property type="match status" value="1"/>
</dbReference>
<dbReference type="EMBL" id="JAWPEI010000004">
    <property type="protein sequence ID" value="KAK4729177.1"/>
    <property type="molecule type" value="Genomic_DNA"/>
</dbReference>
<evidence type="ECO:0000256" key="4">
    <source>
        <dbReference type="ARBA" id="ARBA00023125"/>
    </source>
</evidence>
<dbReference type="InterPro" id="IPR003340">
    <property type="entry name" value="B3_DNA-bd"/>
</dbReference>
<dbReference type="GO" id="GO:0003677">
    <property type="term" value="F:DNA binding"/>
    <property type="evidence" value="ECO:0007669"/>
    <property type="project" value="UniProtKB-KW"/>
</dbReference>
<keyword evidence="4" id="KW-0238">DNA-binding</keyword>
<evidence type="ECO:0000256" key="6">
    <source>
        <dbReference type="ARBA" id="ARBA00023242"/>
    </source>
</evidence>
<dbReference type="Gene3D" id="2.40.330.10">
    <property type="entry name" value="DNA-binding pseudobarrel domain"/>
    <property type="match status" value="1"/>
</dbReference>
<dbReference type="SUPFAM" id="SSF101936">
    <property type="entry name" value="DNA-binding pseudobarrel domain"/>
    <property type="match status" value="1"/>
</dbReference>
<dbReference type="InterPro" id="IPR039218">
    <property type="entry name" value="REM_fam"/>
</dbReference>
<evidence type="ECO:0000313" key="9">
    <source>
        <dbReference type="Proteomes" id="UP001311915"/>
    </source>
</evidence>
<evidence type="ECO:0000256" key="1">
    <source>
        <dbReference type="ARBA" id="ARBA00004123"/>
    </source>
</evidence>
<comment type="subcellular location">
    <subcellularLocation>
        <location evidence="1">Nucleus</location>
    </subcellularLocation>
</comment>
<evidence type="ECO:0000313" key="8">
    <source>
        <dbReference type="EMBL" id="KAK4729177.1"/>
    </source>
</evidence>